<evidence type="ECO:0008006" key="4">
    <source>
        <dbReference type="Google" id="ProtNLM"/>
    </source>
</evidence>
<dbReference type="Proteomes" id="UP001054889">
    <property type="component" value="Unassembled WGS sequence"/>
</dbReference>
<sequence length="150" mass="16396">MEKGTTIGKGEDEGTMIGGSRSELLSPQEATAAMEPISSILSPPPLQKRRFSSLSLKPEQLYGLTRFFEIDMAFASVASSHICCVDLLAGVLVCDMLSPQAGPRFCFIPLSAGLELQVPRFQLPGKIEFRNSVPWAVSVVHQVHRHCRVL</sequence>
<dbReference type="AlphaFoldDB" id="A0AAV5EWL2"/>
<dbReference type="EMBL" id="BQKI01000079">
    <property type="protein sequence ID" value="GJN27011.1"/>
    <property type="molecule type" value="Genomic_DNA"/>
</dbReference>
<reference evidence="2" key="2">
    <citation type="submission" date="2021-12" db="EMBL/GenBank/DDBJ databases">
        <title>Resequencing data analysis of finger millet.</title>
        <authorList>
            <person name="Hatakeyama M."/>
            <person name="Aluri S."/>
            <person name="Balachadran M.T."/>
            <person name="Sivarajan S.R."/>
            <person name="Poveda L."/>
            <person name="Shimizu-Inatsugi R."/>
            <person name="Schlapbach R."/>
            <person name="Sreeman S.M."/>
            <person name="Shimizu K.K."/>
        </authorList>
    </citation>
    <scope>NUCLEOTIDE SEQUENCE</scope>
</reference>
<evidence type="ECO:0000256" key="1">
    <source>
        <dbReference type="SAM" id="MobiDB-lite"/>
    </source>
</evidence>
<name>A0AAV5EWL2_ELECO</name>
<feature type="region of interest" description="Disordered" evidence="1">
    <location>
        <begin position="1"/>
        <end position="21"/>
    </location>
</feature>
<comment type="caution">
    <text evidence="2">The sequence shown here is derived from an EMBL/GenBank/DDBJ whole genome shotgun (WGS) entry which is preliminary data.</text>
</comment>
<keyword evidence="3" id="KW-1185">Reference proteome</keyword>
<reference evidence="2" key="1">
    <citation type="journal article" date="2018" name="DNA Res.">
        <title>Multiple hybrid de novo genome assembly of finger millet, an orphan allotetraploid crop.</title>
        <authorList>
            <person name="Hatakeyama M."/>
            <person name="Aluri S."/>
            <person name="Balachadran M.T."/>
            <person name="Sivarajan S.R."/>
            <person name="Patrignani A."/>
            <person name="Gruter S."/>
            <person name="Poveda L."/>
            <person name="Shimizu-Inatsugi R."/>
            <person name="Baeten J."/>
            <person name="Francoijs K.J."/>
            <person name="Nataraja K.N."/>
            <person name="Reddy Y.A.N."/>
            <person name="Phadnis S."/>
            <person name="Ravikumar R.L."/>
            <person name="Schlapbach R."/>
            <person name="Sreeman S.M."/>
            <person name="Shimizu K.K."/>
        </authorList>
    </citation>
    <scope>NUCLEOTIDE SEQUENCE</scope>
</reference>
<organism evidence="2 3">
    <name type="scientific">Eleusine coracana subsp. coracana</name>
    <dbReference type="NCBI Taxonomy" id="191504"/>
    <lineage>
        <taxon>Eukaryota</taxon>
        <taxon>Viridiplantae</taxon>
        <taxon>Streptophyta</taxon>
        <taxon>Embryophyta</taxon>
        <taxon>Tracheophyta</taxon>
        <taxon>Spermatophyta</taxon>
        <taxon>Magnoliopsida</taxon>
        <taxon>Liliopsida</taxon>
        <taxon>Poales</taxon>
        <taxon>Poaceae</taxon>
        <taxon>PACMAD clade</taxon>
        <taxon>Chloridoideae</taxon>
        <taxon>Cynodonteae</taxon>
        <taxon>Eleusininae</taxon>
        <taxon>Eleusine</taxon>
    </lineage>
</organism>
<evidence type="ECO:0000313" key="2">
    <source>
        <dbReference type="EMBL" id="GJN27011.1"/>
    </source>
</evidence>
<evidence type="ECO:0000313" key="3">
    <source>
        <dbReference type="Proteomes" id="UP001054889"/>
    </source>
</evidence>
<protein>
    <recommendedName>
        <fullName evidence="4">DUF1618 domain-containing protein</fullName>
    </recommendedName>
</protein>
<accession>A0AAV5EWL2</accession>
<gene>
    <name evidence="2" type="primary">gb14987</name>
    <name evidence="2" type="ORF">PR202_gb14987</name>
</gene>
<proteinExistence type="predicted"/>